<accession>A0A1F6DYS1</accession>
<dbReference type="Proteomes" id="UP000177652">
    <property type="component" value="Unassembled WGS sequence"/>
</dbReference>
<dbReference type="STRING" id="1798497.A3D71_00010"/>
<dbReference type="SUPFAM" id="SSF52540">
    <property type="entry name" value="P-loop containing nucleoside triphosphate hydrolases"/>
    <property type="match status" value="1"/>
</dbReference>
<gene>
    <name evidence="1" type="ORF">A3D71_00010</name>
</gene>
<reference evidence="1 2" key="1">
    <citation type="journal article" date="2016" name="Nat. Commun.">
        <title>Thousands of microbial genomes shed light on interconnected biogeochemical processes in an aquifer system.</title>
        <authorList>
            <person name="Anantharaman K."/>
            <person name="Brown C.T."/>
            <person name="Hug L.A."/>
            <person name="Sharon I."/>
            <person name="Castelle C.J."/>
            <person name="Probst A.J."/>
            <person name="Thomas B.C."/>
            <person name="Singh A."/>
            <person name="Wilkins M.J."/>
            <person name="Karaoz U."/>
            <person name="Brodie E.L."/>
            <person name="Williams K.H."/>
            <person name="Hubbard S.S."/>
            <person name="Banfield J.F."/>
        </authorList>
    </citation>
    <scope>NUCLEOTIDE SEQUENCE [LARGE SCALE GENOMIC DNA]</scope>
</reference>
<organism evidence="1 2">
    <name type="scientific">Candidatus Kaiserbacteria bacterium RIFCSPHIGHO2_02_FULL_55_20</name>
    <dbReference type="NCBI Taxonomy" id="1798497"/>
    <lineage>
        <taxon>Bacteria</taxon>
        <taxon>Candidatus Kaiseribacteriota</taxon>
    </lineage>
</organism>
<protein>
    <submittedName>
        <fullName evidence="1">Uncharacterized protein</fullName>
    </submittedName>
</protein>
<dbReference type="Gene3D" id="3.40.50.300">
    <property type="entry name" value="P-loop containing nucleotide triphosphate hydrolases"/>
    <property type="match status" value="1"/>
</dbReference>
<dbReference type="InterPro" id="IPR027417">
    <property type="entry name" value="P-loop_NTPase"/>
</dbReference>
<sequence length="217" mass="25229">MDLEQLTRKEFDAHMADNTLRIAFVGMSNVGKSYRSKVLRDESEFDWYQVDKEIIKSLGFTGMEEVAEWLGLPSADTYQERERVYLDSEAKHTKVDFIDTDRNLVFDTTGSVIYLKKPTTQWLRESCLIVNLEAGEEYIDTMIQKFFKQPKPVVWNGMYLQKEGETERCTLERCFPVLLRDRLKKYRAMAHVNVSVDDVYDKSGSETIAIIRSLLPA</sequence>
<proteinExistence type="predicted"/>
<evidence type="ECO:0000313" key="2">
    <source>
        <dbReference type="Proteomes" id="UP000177652"/>
    </source>
</evidence>
<dbReference type="EMBL" id="MFLK01000002">
    <property type="protein sequence ID" value="OGG66536.1"/>
    <property type="molecule type" value="Genomic_DNA"/>
</dbReference>
<name>A0A1F6DYS1_9BACT</name>
<evidence type="ECO:0000313" key="1">
    <source>
        <dbReference type="EMBL" id="OGG66536.1"/>
    </source>
</evidence>
<dbReference type="AlphaFoldDB" id="A0A1F6DYS1"/>
<comment type="caution">
    <text evidence="1">The sequence shown here is derived from an EMBL/GenBank/DDBJ whole genome shotgun (WGS) entry which is preliminary data.</text>
</comment>